<dbReference type="EMBL" id="CP101637">
    <property type="protein sequence ID" value="WMT80760.1"/>
    <property type="molecule type" value="Genomic_DNA"/>
</dbReference>
<gene>
    <name evidence="1" type="ORF">TEMA_10820</name>
</gene>
<name>A0ABY9Q0E9_9FIRM</name>
<dbReference type="InterPro" id="IPR008983">
    <property type="entry name" value="Tumour_necrosis_fac-like_dom"/>
</dbReference>
<evidence type="ECO:0000313" key="1">
    <source>
        <dbReference type="EMBL" id="WMT80760.1"/>
    </source>
</evidence>
<dbReference type="Gene3D" id="2.60.120.40">
    <property type="match status" value="1"/>
</dbReference>
<reference evidence="1 2" key="1">
    <citation type="submission" date="2022-07" db="EMBL/GenBank/DDBJ databases">
        <title>Genome sequence of Terrisporobacter mayombei DSM6539.</title>
        <authorList>
            <person name="Boeer T."/>
            <person name="Bengelsdorf F.R."/>
            <person name="Daniel R."/>
            <person name="Poehlein A."/>
        </authorList>
    </citation>
    <scope>NUCLEOTIDE SEQUENCE [LARGE SCALE GENOMIC DNA]</scope>
    <source>
        <strain evidence="1 2">DSM 6539</strain>
    </source>
</reference>
<keyword evidence="2" id="KW-1185">Reference proteome</keyword>
<proteinExistence type="predicted"/>
<protein>
    <submittedName>
        <fullName evidence="1">Uncharacterized protein</fullName>
    </submittedName>
</protein>
<organism evidence="1 2">
    <name type="scientific">Terrisporobacter mayombei</name>
    <dbReference type="NCBI Taxonomy" id="1541"/>
    <lineage>
        <taxon>Bacteria</taxon>
        <taxon>Bacillati</taxon>
        <taxon>Bacillota</taxon>
        <taxon>Clostridia</taxon>
        <taxon>Peptostreptococcales</taxon>
        <taxon>Peptostreptococcaceae</taxon>
        <taxon>Terrisporobacter</taxon>
    </lineage>
</organism>
<accession>A0ABY9Q0E9</accession>
<dbReference type="Proteomes" id="UP001235030">
    <property type="component" value="Chromosome"/>
</dbReference>
<evidence type="ECO:0000313" key="2">
    <source>
        <dbReference type="Proteomes" id="UP001235030"/>
    </source>
</evidence>
<dbReference type="RefSeq" id="WP_228104983.1">
    <property type="nucleotide sequence ID" value="NZ_CP101637.1"/>
</dbReference>
<sequence length="174" mass="19774">MKEEFSDCNKNYNHLLKSLCNILKECSNKESSYATFLQTELVNVGMNEYFPFNMTEIFNEDIVLVNPTTIKVNKSGVYHIIYKIPVNIENKKDHIEQSIGLYVNNILQKNIQRTFGVVDPNNKNCMSIIGDDIVYITENTILQLKNNNFSTNGKTIASCSNEGCYASLNIIKIG</sequence>